<reference evidence="2 3" key="1">
    <citation type="journal article" date="2014" name="Agronomy (Basel)">
        <title>A Draft Genome Sequence for Ensete ventricosum, the Drought-Tolerant Tree Against Hunger.</title>
        <authorList>
            <person name="Harrison J."/>
            <person name="Moore K.A."/>
            <person name="Paszkiewicz K."/>
            <person name="Jones T."/>
            <person name="Grant M."/>
            <person name="Ambacheew D."/>
            <person name="Muzemil S."/>
            <person name="Studholme D.J."/>
        </authorList>
    </citation>
    <scope>NUCLEOTIDE SEQUENCE [LARGE SCALE GENOMIC DNA]</scope>
</reference>
<proteinExistence type="predicted"/>
<comment type="caution">
    <text evidence="2">The sequence shown here is derived from an EMBL/GenBank/DDBJ whole genome shotgun (WGS) entry which is preliminary data.</text>
</comment>
<dbReference type="EMBL" id="AMZH03020235">
    <property type="protein sequence ID" value="RRT39378.1"/>
    <property type="molecule type" value="Genomic_DNA"/>
</dbReference>
<evidence type="ECO:0000313" key="3">
    <source>
        <dbReference type="Proteomes" id="UP000287651"/>
    </source>
</evidence>
<evidence type="ECO:0000313" key="2">
    <source>
        <dbReference type="EMBL" id="RRT39378.1"/>
    </source>
</evidence>
<sequence>MAASLISDGAVIHAAREQGRWQRKQRRRCEETAAVGGVSLSRSSRMGYCLGAVCALGGCGRLLFVLQIALLFGPAVEIKVGYDGCVLRLKGCFRVDVGGGNNLGKDQVSKVLARVAIPDPVAISMVAADDGSVAGDDGGVGDDHSNCWNCLGGGGWLDGSGKGGRAAKRQDHGSDTSTAFPK</sequence>
<dbReference type="AlphaFoldDB" id="A0A426XIP3"/>
<protein>
    <submittedName>
        <fullName evidence="2">Uncharacterized protein</fullName>
    </submittedName>
</protein>
<feature type="region of interest" description="Disordered" evidence="1">
    <location>
        <begin position="161"/>
        <end position="182"/>
    </location>
</feature>
<dbReference type="Proteomes" id="UP000287651">
    <property type="component" value="Unassembled WGS sequence"/>
</dbReference>
<gene>
    <name evidence="2" type="ORF">B296_00045464</name>
</gene>
<accession>A0A426XIP3</accession>
<organism evidence="2 3">
    <name type="scientific">Ensete ventricosum</name>
    <name type="common">Abyssinian banana</name>
    <name type="synonym">Musa ensete</name>
    <dbReference type="NCBI Taxonomy" id="4639"/>
    <lineage>
        <taxon>Eukaryota</taxon>
        <taxon>Viridiplantae</taxon>
        <taxon>Streptophyta</taxon>
        <taxon>Embryophyta</taxon>
        <taxon>Tracheophyta</taxon>
        <taxon>Spermatophyta</taxon>
        <taxon>Magnoliopsida</taxon>
        <taxon>Liliopsida</taxon>
        <taxon>Zingiberales</taxon>
        <taxon>Musaceae</taxon>
        <taxon>Ensete</taxon>
    </lineage>
</organism>
<evidence type="ECO:0000256" key="1">
    <source>
        <dbReference type="SAM" id="MobiDB-lite"/>
    </source>
</evidence>
<name>A0A426XIP3_ENSVE</name>